<evidence type="ECO:0000256" key="1">
    <source>
        <dbReference type="SAM" id="Phobius"/>
    </source>
</evidence>
<feature type="transmembrane region" description="Helical" evidence="1">
    <location>
        <begin position="27"/>
        <end position="44"/>
    </location>
</feature>
<keyword evidence="1" id="KW-0472">Membrane</keyword>
<accession>A0ABS9UFY4</accession>
<keyword evidence="3" id="KW-1185">Reference proteome</keyword>
<feature type="transmembrane region" description="Helical" evidence="1">
    <location>
        <begin position="50"/>
        <end position="67"/>
    </location>
</feature>
<gene>
    <name evidence="2" type="ORF">LZ480_15250</name>
</gene>
<keyword evidence="1" id="KW-0812">Transmembrane</keyword>
<evidence type="ECO:0000313" key="3">
    <source>
        <dbReference type="Proteomes" id="UP001316087"/>
    </source>
</evidence>
<dbReference type="EMBL" id="JAKZFC010000006">
    <property type="protein sequence ID" value="MCH7323232.1"/>
    <property type="molecule type" value="Genomic_DNA"/>
</dbReference>
<dbReference type="RefSeq" id="WP_241370402.1">
    <property type="nucleotide sequence ID" value="NZ_JAKZFC010000006.1"/>
</dbReference>
<sequence length="83" mass="10145">MFILKLLNLLFIGTQIYFSSKYKWKHSLAIALLFTLYVIFIFPHVTFQYIYLYLCLFLWLLFVAAFYQRDKLYQSPKSRTELK</sequence>
<proteinExistence type="predicted"/>
<comment type="caution">
    <text evidence="2">The sequence shown here is derived from an EMBL/GenBank/DDBJ whole genome shotgun (WGS) entry which is preliminary data.</text>
</comment>
<organism evidence="2 3">
    <name type="scientific">Solibacillus palustris</name>
    <dbReference type="NCBI Taxonomy" id="2908203"/>
    <lineage>
        <taxon>Bacteria</taxon>
        <taxon>Bacillati</taxon>
        <taxon>Bacillota</taxon>
        <taxon>Bacilli</taxon>
        <taxon>Bacillales</taxon>
        <taxon>Caryophanaceae</taxon>
        <taxon>Solibacillus</taxon>
    </lineage>
</organism>
<name>A0ABS9UFY4_9BACL</name>
<protein>
    <submittedName>
        <fullName evidence="2">Uncharacterized protein</fullName>
    </submittedName>
</protein>
<dbReference type="Proteomes" id="UP001316087">
    <property type="component" value="Unassembled WGS sequence"/>
</dbReference>
<evidence type="ECO:0000313" key="2">
    <source>
        <dbReference type="EMBL" id="MCH7323232.1"/>
    </source>
</evidence>
<keyword evidence="1" id="KW-1133">Transmembrane helix</keyword>
<reference evidence="2 3" key="1">
    <citation type="submission" date="2022-03" db="EMBL/GenBank/DDBJ databases">
        <authorList>
            <person name="Jo J.-H."/>
            <person name="Im W.-T."/>
        </authorList>
    </citation>
    <scope>NUCLEOTIDE SEQUENCE [LARGE SCALE GENOMIC DNA]</scope>
    <source>
        <strain evidence="2 3">MA9</strain>
    </source>
</reference>